<dbReference type="OrthoDB" id="10612850at2759"/>
<feature type="region of interest" description="Disordered" evidence="1">
    <location>
        <begin position="109"/>
        <end position="135"/>
    </location>
</feature>
<dbReference type="EMBL" id="MEKH01000015">
    <property type="protein sequence ID" value="ODN96261.1"/>
    <property type="molecule type" value="Genomic_DNA"/>
</dbReference>
<feature type="compositionally biased region" description="Basic and acidic residues" evidence="1">
    <location>
        <begin position="120"/>
        <end position="135"/>
    </location>
</feature>
<dbReference type="AlphaFoldDB" id="A0A1E3J8L2"/>
<sequence length="414" mass="48209">MFLISLVLFDFHTNRNSPHQIMPSRPKTSLTDPEVLTLSSLPSELVALIYSFYLAQNPIENRSHFLNLITLSKEIYSENTWRLYEVVELDEQNCKAFFKGVWGPGDFLEKATHSQSPSVKTDDKNDWSETPRDQIERFTPQRRPLERPTYLSSGSNAPYATYEYESHVPFHLDPCIRKVLLIRQCRRLYIDSWQAFEELQIRNFEVEEEAIVWRDGRVSKDWAIEPLFFSVTHLSFGAPFMTSYQTNKAAIRNWLGHSEIFGLSLKHICLALCDDFYNADRSVEYFEDAFEHTRERMTKLLQEDLSFALWSTTDRKTSLTLHNARPEAFEPGLADTMIYEMPRKTDAGVDEWKKQIMMTKGEMGSHMSVLGYKLRQGEAGADSWKPQFQPWKLRFTNMAPLPADVDIPQLFLND</sequence>
<protein>
    <submittedName>
        <fullName evidence="2">Uncharacterized protein</fullName>
    </submittedName>
</protein>
<dbReference type="Proteomes" id="UP000095149">
    <property type="component" value="Unassembled WGS sequence"/>
</dbReference>
<reference evidence="2 3" key="1">
    <citation type="submission" date="2016-06" db="EMBL/GenBank/DDBJ databases">
        <title>Evolution of pathogenesis and genome organization in the Tremellales.</title>
        <authorList>
            <person name="Cuomo C."/>
            <person name="Litvintseva A."/>
            <person name="Heitman J."/>
            <person name="Chen Y."/>
            <person name="Sun S."/>
            <person name="Springer D."/>
            <person name="Dromer F."/>
            <person name="Young S."/>
            <person name="Zeng Q."/>
            <person name="Chapman S."/>
            <person name="Gujja S."/>
            <person name="Saif S."/>
            <person name="Birren B."/>
        </authorList>
    </citation>
    <scope>NUCLEOTIDE SEQUENCE [LARGE SCALE GENOMIC DNA]</scope>
    <source>
        <strain evidence="2 3">CBS 6273</strain>
    </source>
</reference>
<gene>
    <name evidence="2" type="ORF">I350_08266</name>
</gene>
<name>A0A1E3J8L2_9TREE</name>
<evidence type="ECO:0000313" key="2">
    <source>
        <dbReference type="EMBL" id="ODN96261.1"/>
    </source>
</evidence>
<accession>A0A1E3J8L2</accession>
<proteinExistence type="predicted"/>
<evidence type="ECO:0000313" key="3">
    <source>
        <dbReference type="Proteomes" id="UP000095149"/>
    </source>
</evidence>
<comment type="caution">
    <text evidence="2">The sequence shown here is derived from an EMBL/GenBank/DDBJ whole genome shotgun (WGS) entry which is preliminary data.</text>
</comment>
<organism evidence="2 3">
    <name type="scientific">Cryptococcus amylolentus CBS 6273</name>
    <dbReference type="NCBI Taxonomy" id="1296118"/>
    <lineage>
        <taxon>Eukaryota</taxon>
        <taxon>Fungi</taxon>
        <taxon>Dikarya</taxon>
        <taxon>Basidiomycota</taxon>
        <taxon>Agaricomycotina</taxon>
        <taxon>Tremellomycetes</taxon>
        <taxon>Tremellales</taxon>
        <taxon>Cryptococcaceae</taxon>
        <taxon>Cryptococcus</taxon>
    </lineage>
</organism>
<evidence type="ECO:0000256" key="1">
    <source>
        <dbReference type="SAM" id="MobiDB-lite"/>
    </source>
</evidence>